<dbReference type="GO" id="GO:0046872">
    <property type="term" value="F:metal ion binding"/>
    <property type="evidence" value="ECO:0007669"/>
    <property type="project" value="UniProtKB-UniRule"/>
</dbReference>
<keyword evidence="1" id="KW-0479">Metal-binding</keyword>
<feature type="domain" description="Cytochrome b5 heme-binding" evidence="2">
    <location>
        <begin position="40"/>
        <end position="96"/>
    </location>
</feature>
<accession>A0A8S1WL64</accession>
<evidence type="ECO:0000313" key="4">
    <source>
        <dbReference type="Proteomes" id="UP000683925"/>
    </source>
</evidence>
<gene>
    <name evidence="3" type="ORF">POCTA_138.1.T0880077</name>
</gene>
<evidence type="ECO:0000256" key="1">
    <source>
        <dbReference type="RuleBase" id="RU362121"/>
    </source>
</evidence>
<proteinExistence type="inferred from homology"/>
<dbReference type="InterPro" id="IPR018506">
    <property type="entry name" value="Cyt_B5_heme-BS"/>
</dbReference>
<dbReference type="PANTHER" id="PTHR16740">
    <property type="entry name" value="CYTOCHROME B5-RELATED PROTEIN-RELATED"/>
    <property type="match status" value="1"/>
</dbReference>
<dbReference type="Pfam" id="PF00487">
    <property type="entry name" value="FA_desaturase"/>
    <property type="match status" value="1"/>
</dbReference>
<dbReference type="OrthoDB" id="260519at2759"/>
<dbReference type="EMBL" id="CAJJDP010000087">
    <property type="protein sequence ID" value="CAD8186526.1"/>
    <property type="molecule type" value="Genomic_DNA"/>
</dbReference>
<keyword evidence="1" id="KW-0472">Membrane</keyword>
<organism evidence="3 4">
    <name type="scientific">Paramecium octaurelia</name>
    <dbReference type="NCBI Taxonomy" id="43137"/>
    <lineage>
        <taxon>Eukaryota</taxon>
        <taxon>Sar</taxon>
        <taxon>Alveolata</taxon>
        <taxon>Ciliophora</taxon>
        <taxon>Intramacronucleata</taxon>
        <taxon>Oligohymenophorea</taxon>
        <taxon>Peniculida</taxon>
        <taxon>Parameciidae</taxon>
        <taxon>Paramecium</taxon>
    </lineage>
</organism>
<name>A0A8S1WL64_PAROT</name>
<dbReference type="GO" id="GO:0020037">
    <property type="term" value="F:heme binding"/>
    <property type="evidence" value="ECO:0007669"/>
    <property type="project" value="UniProtKB-UniRule"/>
</dbReference>
<dbReference type="PROSITE" id="PS50255">
    <property type="entry name" value="CYTOCHROME_B5_2"/>
    <property type="match status" value="1"/>
</dbReference>
<keyword evidence="1" id="KW-0408">Iron</keyword>
<evidence type="ECO:0000259" key="2">
    <source>
        <dbReference type="PROSITE" id="PS50255"/>
    </source>
</evidence>
<dbReference type="OMA" id="LMNFAAW"/>
<comment type="similarity">
    <text evidence="1">Belongs to the cytochrome b5 family.</text>
</comment>
<keyword evidence="4" id="KW-1185">Reference proteome</keyword>
<dbReference type="Proteomes" id="UP000683925">
    <property type="component" value="Unassembled WGS sequence"/>
</dbReference>
<dbReference type="InterPro" id="IPR001199">
    <property type="entry name" value="Cyt_B5-like_heme/steroid-bd"/>
</dbReference>
<dbReference type="SMART" id="SM01117">
    <property type="entry name" value="Cyt-b5"/>
    <property type="match status" value="1"/>
</dbReference>
<keyword evidence="1" id="KW-0812">Transmembrane</keyword>
<dbReference type="InterPro" id="IPR005804">
    <property type="entry name" value="FA_desaturase_dom"/>
</dbReference>
<keyword evidence="1" id="KW-1133">Transmembrane helix</keyword>
<feature type="transmembrane region" description="Helical" evidence="1">
    <location>
        <begin position="241"/>
        <end position="263"/>
    </location>
</feature>
<feature type="transmembrane region" description="Helical" evidence="1">
    <location>
        <begin position="283"/>
        <end position="307"/>
    </location>
</feature>
<dbReference type="AlphaFoldDB" id="A0A8S1WL64"/>
<comment type="caution">
    <text evidence="3">The sequence shown here is derived from an EMBL/GenBank/DDBJ whole genome shotgun (WGS) entry which is preliminary data.</text>
</comment>
<dbReference type="GO" id="GO:0006629">
    <property type="term" value="P:lipid metabolic process"/>
    <property type="evidence" value="ECO:0007669"/>
    <property type="project" value="InterPro"/>
</dbReference>
<dbReference type="Pfam" id="PF00173">
    <property type="entry name" value="Cyt-b5"/>
    <property type="match status" value="1"/>
</dbReference>
<feature type="transmembrane region" description="Helical" evidence="1">
    <location>
        <begin position="130"/>
        <end position="150"/>
    </location>
</feature>
<comment type="caution">
    <text evidence="1">Lacks conserved residue(s) required for the propagation of feature annotation.</text>
</comment>
<reference evidence="3" key="1">
    <citation type="submission" date="2021-01" db="EMBL/GenBank/DDBJ databases">
        <authorList>
            <consortium name="Genoscope - CEA"/>
            <person name="William W."/>
        </authorList>
    </citation>
    <scope>NUCLEOTIDE SEQUENCE</scope>
</reference>
<sequence>MIPSLPSRGKQLLESPFIWLKEKAEMDRKRTGVPSNMWYVQGKIYDLSKFLKEHPGGENFLKLTQGQDITEMYYAHHLNLDKCQAILNKYYVREADRVQQYFNFDQNGFYRTLHRRVGDYFKVRDKGPSLSMKLTVISVLFAFCLTFGLTCLYQSFWWALLCGYTLFVCFGIAHNFMHQGPKQPLRYMSDLLFFSHYHWVITHCISHHHYPNSNIDFEMTSMEPFYITTKSRLPNNRFLPYYINIVFGFISTLQFISTIIQIIKGEEQLRKEYLIPVIEYIIIYSFCLDGALAFKLFMAIQCFASFLSLKYPLIIHRNNFNYSDGSTIQPSNDYGIYVIQTTTDHDLWIQFPLNMFLFQSFNHHILHHMFPTVDESRIPEIHHILEQTLKDFNLQHILKKYSFLELYKSHNELILEKS</sequence>
<dbReference type="InterPro" id="IPR053100">
    <property type="entry name" value="Cytochrome_b5-related"/>
</dbReference>
<keyword evidence="1" id="KW-0349">Heme</keyword>
<protein>
    <recommendedName>
        <fullName evidence="2">Cytochrome b5 heme-binding domain-containing protein</fullName>
    </recommendedName>
</protein>
<evidence type="ECO:0000313" key="3">
    <source>
        <dbReference type="EMBL" id="CAD8186526.1"/>
    </source>
</evidence>
<feature type="transmembrane region" description="Helical" evidence="1">
    <location>
        <begin position="156"/>
        <end position="177"/>
    </location>
</feature>
<dbReference type="PANTHER" id="PTHR16740:SF1">
    <property type="entry name" value="CYTOCHROME B5-RELATED PROTEIN-RELATED"/>
    <property type="match status" value="1"/>
</dbReference>
<dbReference type="PROSITE" id="PS00191">
    <property type="entry name" value="CYTOCHROME_B5_1"/>
    <property type="match status" value="1"/>
</dbReference>